<accession>A0A4R8Q1H7</accession>
<dbReference type="EMBL" id="QAPG01000385">
    <property type="protein sequence ID" value="TDZ28955.1"/>
    <property type="molecule type" value="Genomic_DNA"/>
</dbReference>
<keyword evidence="2" id="KW-1185">Reference proteome</keyword>
<comment type="caution">
    <text evidence="1">The sequence shown here is derived from an EMBL/GenBank/DDBJ whole genome shotgun (WGS) entry which is preliminary data.</text>
</comment>
<dbReference type="AlphaFoldDB" id="A0A4R8Q1H7"/>
<dbReference type="Proteomes" id="UP000295083">
    <property type="component" value="Unassembled WGS sequence"/>
</dbReference>
<gene>
    <name evidence="1" type="ORF">C8035_v003918</name>
</gene>
<evidence type="ECO:0000313" key="1">
    <source>
        <dbReference type="EMBL" id="TDZ28955.1"/>
    </source>
</evidence>
<organism evidence="1 2">
    <name type="scientific">Colletotrichum spinosum</name>
    <dbReference type="NCBI Taxonomy" id="1347390"/>
    <lineage>
        <taxon>Eukaryota</taxon>
        <taxon>Fungi</taxon>
        <taxon>Dikarya</taxon>
        <taxon>Ascomycota</taxon>
        <taxon>Pezizomycotina</taxon>
        <taxon>Sordariomycetes</taxon>
        <taxon>Hypocreomycetidae</taxon>
        <taxon>Glomerellales</taxon>
        <taxon>Glomerellaceae</taxon>
        <taxon>Colletotrichum</taxon>
        <taxon>Colletotrichum orbiculare species complex</taxon>
    </lineage>
</organism>
<dbReference type="Pfam" id="PF06042">
    <property type="entry name" value="NTP_transf_6"/>
    <property type="match status" value="1"/>
</dbReference>
<dbReference type="PANTHER" id="PTHR39166">
    <property type="entry name" value="BLL1166 PROTEIN"/>
    <property type="match status" value="1"/>
</dbReference>
<reference evidence="1 2" key="1">
    <citation type="submission" date="2018-11" db="EMBL/GenBank/DDBJ databases">
        <title>Genome sequence and assembly of Colletotrichum spinosum.</title>
        <authorList>
            <person name="Gan P."/>
            <person name="Shirasu K."/>
        </authorList>
    </citation>
    <scope>NUCLEOTIDE SEQUENCE [LARGE SCALE GENOMIC DNA]</scope>
    <source>
        <strain evidence="1 2">CBS 515.97</strain>
    </source>
</reference>
<sequence>MNPAQLPLNAQLVHLRKVLSSNPTLLTVLARARALDLPDWYLAAGALSQTIWNSVSGKPAETGIRDYDLVYFSPDTSYEAEDAVIRRGRTLFADVPADVEIRNQARVHLWYETKFGAPCKPHRSVEAGIDTWISTSAMIGVRVEGDGEWSVYAPRGLSDFFNMVVRPNPDLGTRDKYEEKGRRWMGIWTGLTVMPWPADGEKPLKVNGDER</sequence>
<proteinExistence type="predicted"/>
<dbReference type="InterPro" id="IPR009267">
    <property type="entry name" value="NTP_transf_6"/>
</dbReference>
<dbReference type="PANTHER" id="PTHR39166:SF1">
    <property type="entry name" value="BLL1166 PROTEIN"/>
    <property type="match status" value="1"/>
</dbReference>
<protein>
    <submittedName>
        <fullName evidence="1">Uncharacterized protein</fullName>
    </submittedName>
</protein>
<name>A0A4R8Q1H7_9PEZI</name>
<evidence type="ECO:0000313" key="2">
    <source>
        <dbReference type="Proteomes" id="UP000295083"/>
    </source>
</evidence>